<evidence type="ECO:0000256" key="1">
    <source>
        <dbReference type="SAM" id="SignalP"/>
    </source>
</evidence>
<dbReference type="Proteomes" id="UP001634394">
    <property type="component" value="Unassembled WGS sequence"/>
</dbReference>
<feature type="signal peptide" evidence="1">
    <location>
        <begin position="1"/>
        <end position="16"/>
    </location>
</feature>
<gene>
    <name evidence="2" type="ORF">ACJMK2_014939</name>
</gene>
<sequence>MRSIVVFFAIIGLSYQMTTVHHTGHHTGHHTNPPHTTHEPSVQHSYNFHYDYLTHKMLVHKDRNCFVFLLTDQERTDVHTDAGLTALEVQFLQMITTGTKTEVDKASLEHSVTQGCGNNILHYYTVA</sequence>
<name>A0ABD3V253_SINWO</name>
<dbReference type="EMBL" id="JBJQND010000014">
    <property type="protein sequence ID" value="KAL3855734.1"/>
    <property type="molecule type" value="Genomic_DNA"/>
</dbReference>
<evidence type="ECO:0008006" key="4">
    <source>
        <dbReference type="Google" id="ProtNLM"/>
    </source>
</evidence>
<evidence type="ECO:0000313" key="3">
    <source>
        <dbReference type="Proteomes" id="UP001634394"/>
    </source>
</evidence>
<keyword evidence="3" id="KW-1185">Reference proteome</keyword>
<dbReference type="AlphaFoldDB" id="A0ABD3V253"/>
<feature type="chain" id="PRO_5044785923" description="Lipocalin" evidence="1">
    <location>
        <begin position="17"/>
        <end position="127"/>
    </location>
</feature>
<organism evidence="2 3">
    <name type="scientific">Sinanodonta woodiana</name>
    <name type="common">Chinese pond mussel</name>
    <name type="synonym">Anodonta woodiana</name>
    <dbReference type="NCBI Taxonomy" id="1069815"/>
    <lineage>
        <taxon>Eukaryota</taxon>
        <taxon>Metazoa</taxon>
        <taxon>Spiralia</taxon>
        <taxon>Lophotrochozoa</taxon>
        <taxon>Mollusca</taxon>
        <taxon>Bivalvia</taxon>
        <taxon>Autobranchia</taxon>
        <taxon>Heteroconchia</taxon>
        <taxon>Palaeoheterodonta</taxon>
        <taxon>Unionida</taxon>
        <taxon>Unionoidea</taxon>
        <taxon>Unionidae</taxon>
        <taxon>Unioninae</taxon>
        <taxon>Sinanodonta</taxon>
    </lineage>
</organism>
<evidence type="ECO:0000313" key="2">
    <source>
        <dbReference type="EMBL" id="KAL3855734.1"/>
    </source>
</evidence>
<reference evidence="2 3" key="1">
    <citation type="submission" date="2024-11" db="EMBL/GenBank/DDBJ databases">
        <title>Chromosome-level genome assembly of the freshwater bivalve Anodonta woodiana.</title>
        <authorList>
            <person name="Chen X."/>
        </authorList>
    </citation>
    <scope>NUCLEOTIDE SEQUENCE [LARGE SCALE GENOMIC DNA]</scope>
    <source>
        <strain evidence="2">MN2024</strain>
        <tissue evidence="2">Gills</tissue>
    </source>
</reference>
<keyword evidence="1" id="KW-0732">Signal</keyword>
<comment type="caution">
    <text evidence="2">The sequence shown here is derived from an EMBL/GenBank/DDBJ whole genome shotgun (WGS) entry which is preliminary data.</text>
</comment>
<proteinExistence type="predicted"/>
<protein>
    <recommendedName>
        <fullName evidence="4">Lipocalin</fullName>
    </recommendedName>
</protein>
<accession>A0ABD3V253</accession>